<dbReference type="AlphaFoldDB" id="A0AAW5WZK1"/>
<gene>
    <name evidence="1" type="ORF">L2Z99_05815</name>
</gene>
<protein>
    <submittedName>
        <fullName evidence="1">Uncharacterized protein</fullName>
    </submittedName>
</protein>
<dbReference type="EMBL" id="JAKHEY010000008">
    <property type="protein sequence ID" value="MCZ9678600.1"/>
    <property type="molecule type" value="Genomic_DNA"/>
</dbReference>
<comment type="caution">
    <text evidence="1">The sequence shown here is derived from an EMBL/GenBank/DDBJ whole genome shotgun (WGS) entry which is preliminary data.</text>
</comment>
<proteinExistence type="predicted"/>
<name>A0AAW5WZK1_9LACO</name>
<sequence length="51" mass="5851">MYCLSTKLKAKYKILGQASVKQIIVYIAEHYSDVQVKTYVNRVNNTQGLTQ</sequence>
<dbReference type="RefSeq" id="WP_269255503.1">
    <property type="nucleotide sequence ID" value="NZ_JAKHEY010000008.1"/>
</dbReference>
<organism evidence="1 2">
    <name type="scientific">Lactobacillus mulieris</name>
    <dbReference type="NCBI Taxonomy" id="2508708"/>
    <lineage>
        <taxon>Bacteria</taxon>
        <taxon>Bacillati</taxon>
        <taxon>Bacillota</taxon>
        <taxon>Bacilli</taxon>
        <taxon>Lactobacillales</taxon>
        <taxon>Lactobacillaceae</taxon>
        <taxon>Lactobacillus</taxon>
    </lineage>
</organism>
<accession>A0AAW5WZK1</accession>
<reference evidence="1" key="1">
    <citation type="submission" date="2022-01" db="EMBL/GenBank/DDBJ databases">
        <title>STING isolate genome collection.</title>
        <authorList>
            <person name="France M."/>
            <person name="Rutt L."/>
            <person name="Humphrys M."/>
            <person name="Ravel J."/>
        </authorList>
    </citation>
    <scope>NUCLEOTIDE SEQUENCE</scope>
    <source>
        <strain evidence="1">C0081E5</strain>
    </source>
</reference>
<evidence type="ECO:0000313" key="1">
    <source>
        <dbReference type="EMBL" id="MCZ9678600.1"/>
    </source>
</evidence>
<evidence type="ECO:0000313" key="2">
    <source>
        <dbReference type="Proteomes" id="UP001211566"/>
    </source>
</evidence>
<dbReference type="Proteomes" id="UP001211566">
    <property type="component" value="Unassembled WGS sequence"/>
</dbReference>